<comment type="caution">
    <text evidence="2">The sequence shown here is derived from an EMBL/GenBank/DDBJ whole genome shotgun (WGS) entry which is preliminary data.</text>
</comment>
<name>A0A4U1BZ16_9SPHI</name>
<evidence type="ECO:0000313" key="3">
    <source>
        <dbReference type="Proteomes" id="UP000308181"/>
    </source>
</evidence>
<gene>
    <name evidence="2" type="ORF">FA046_15765</name>
</gene>
<accession>A0A4U1BZ16</accession>
<feature type="signal peptide" evidence="1">
    <location>
        <begin position="1"/>
        <end position="19"/>
    </location>
</feature>
<evidence type="ECO:0000313" key="2">
    <source>
        <dbReference type="EMBL" id="TKB95747.1"/>
    </source>
</evidence>
<organism evidence="2 3">
    <name type="scientific">Pedobacter cryophilus</name>
    <dbReference type="NCBI Taxonomy" id="2571271"/>
    <lineage>
        <taxon>Bacteria</taxon>
        <taxon>Pseudomonadati</taxon>
        <taxon>Bacteroidota</taxon>
        <taxon>Sphingobacteriia</taxon>
        <taxon>Sphingobacteriales</taxon>
        <taxon>Sphingobacteriaceae</taxon>
        <taxon>Pedobacter</taxon>
    </lineage>
</organism>
<proteinExistence type="predicted"/>
<keyword evidence="1" id="KW-0732">Signal</keyword>
<sequence>MKRKFLICLLIAGIHNCFAQGAKETVKDYLIPESSFNNATFYGVFKTSPFYRNNRSIYYIDKGNYFDITDAQLYEGEPTAISTLSVSTSSTEVKMFKSILTNPFTTNKVTNYSNPVILLKLPINNLPVKWTSKTIAGDLEYCSAIFSSITYKEKTYKAIKVTKTSPDTKIKTIEYYAKGIGLYEVSFLDPSTGKTQLIHSLLKLNFE</sequence>
<dbReference type="EMBL" id="SWBP01000007">
    <property type="protein sequence ID" value="TKB95747.1"/>
    <property type="molecule type" value="Genomic_DNA"/>
</dbReference>
<reference evidence="2 3" key="1">
    <citation type="submission" date="2019-04" db="EMBL/GenBank/DDBJ databases">
        <title>Pedobacter sp. AR-3-17 sp. nov., isolated from Arctic soil.</title>
        <authorList>
            <person name="Dahal R.H."/>
            <person name="Kim D.-U."/>
        </authorList>
    </citation>
    <scope>NUCLEOTIDE SEQUENCE [LARGE SCALE GENOMIC DNA]</scope>
    <source>
        <strain evidence="2 3">AR-3-17</strain>
    </source>
</reference>
<feature type="chain" id="PRO_5020387638" evidence="1">
    <location>
        <begin position="20"/>
        <end position="207"/>
    </location>
</feature>
<protein>
    <submittedName>
        <fullName evidence="2">Uncharacterized protein</fullName>
    </submittedName>
</protein>
<evidence type="ECO:0000256" key="1">
    <source>
        <dbReference type="SAM" id="SignalP"/>
    </source>
</evidence>
<dbReference type="Proteomes" id="UP000308181">
    <property type="component" value="Unassembled WGS sequence"/>
</dbReference>
<dbReference type="AlphaFoldDB" id="A0A4U1BZ16"/>
<keyword evidence="3" id="KW-1185">Reference proteome</keyword>
<dbReference type="RefSeq" id="WP_136827503.1">
    <property type="nucleotide sequence ID" value="NZ_SWBP01000007.1"/>
</dbReference>